<dbReference type="InterPro" id="IPR020323">
    <property type="entry name" value="DUF2716"/>
</dbReference>
<proteinExistence type="predicted"/>
<protein>
    <submittedName>
        <fullName evidence="1">Sugar epimerase</fullName>
    </submittedName>
</protein>
<dbReference type="EMBL" id="LILC01000013">
    <property type="protein sequence ID" value="KOO46098.1"/>
    <property type="molecule type" value="Genomic_DNA"/>
</dbReference>
<dbReference type="OrthoDB" id="80999at2"/>
<dbReference type="RefSeq" id="WP_053401163.1">
    <property type="nucleotide sequence ID" value="NZ_LILC01000013.1"/>
</dbReference>
<accession>A0A0M0L5Z5</accession>
<dbReference type="STRING" id="284581.AMD01_09490"/>
<organism evidence="1 2">
    <name type="scientific">Priestia koreensis</name>
    <dbReference type="NCBI Taxonomy" id="284581"/>
    <lineage>
        <taxon>Bacteria</taxon>
        <taxon>Bacillati</taxon>
        <taxon>Bacillota</taxon>
        <taxon>Bacilli</taxon>
        <taxon>Bacillales</taxon>
        <taxon>Bacillaceae</taxon>
        <taxon>Priestia</taxon>
    </lineage>
</organism>
<evidence type="ECO:0000313" key="2">
    <source>
        <dbReference type="Proteomes" id="UP000037558"/>
    </source>
</evidence>
<name>A0A0M0L5Z5_9BACI</name>
<reference evidence="2" key="1">
    <citation type="submission" date="2015-08" db="EMBL/GenBank/DDBJ databases">
        <title>Fjat-14210 dsm16467.</title>
        <authorList>
            <person name="Liu B."/>
            <person name="Wang J."/>
            <person name="Zhu Y."/>
            <person name="Liu G."/>
            <person name="Chen Q."/>
            <person name="Chen Z."/>
            <person name="Lan J."/>
            <person name="Che J."/>
            <person name="Ge C."/>
            <person name="Shi H."/>
            <person name="Pan Z."/>
            <person name="Liu X."/>
        </authorList>
    </citation>
    <scope>NUCLEOTIDE SEQUENCE [LARGE SCALE GENOMIC DNA]</scope>
    <source>
        <strain evidence="2">DSM 16467</strain>
    </source>
</reference>
<evidence type="ECO:0000313" key="1">
    <source>
        <dbReference type="EMBL" id="KOO46098.1"/>
    </source>
</evidence>
<comment type="caution">
    <text evidence="1">The sequence shown here is derived from an EMBL/GenBank/DDBJ whole genome shotgun (WGS) entry which is preliminary data.</text>
</comment>
<dbReference type="Pfam" id="PF10898">
    <property type="entry name" value="DUF2716"/>
    <property type="match status" value="1"/>
</dbReference>
<sequence>MDNWIPFTEQEQDVVWEVIDKMLKFSPSIRRFPGLKVPRPFITYDVSGYFEGTMGEGAYEDLEEKSLSVFQKLTDPDEYIYALDWQHECYWLNSHLPLERDEWGEWIVPIFPNGDYYFFIEKDFKWGFLGHPWERSITIFGEEVLRCFEKNKPIMFQKILRQSPSKVNKKKR</sequence>
<dbReference type="Proteomes" id="UP000037558">
    <property type="component" value="Unassembled WGS sequence"/>
</dbReference>
<dbReference type="AlphaFoldDB" id="A0A0M0L5Z5"/>
<gene>
    <name evidence="1" type="ORF">AMD01_09490</name>
</gene>
<dbReference type="PATRIC" id="fig|284581.3.peg.1967"/>
<keyword evidence="2" id="KW-1185">Reference proteome</keyword>